<dbReference type="EMBL" id="VTEV01000007">
    <property type="protein sequence ID" value="TYS65657.1"/>
    <property type="molecule type" value="Genomic_DNA"/>
</dbReference>
<keyword evidence="1 5" id="KW-1003">Cell membrane</keyword>
<feature type="transmembrane region" description="Helical" evidence="5">
    <location>
        <begin position="37"/>
        <end position="57"/>
    </location>
</feature>
<gene>
    <name evidence="6" type="ORF">FZC76_17345</name>
</gene>
<feature type="transmembrane region" description="Helical" evidence="5">
    <location>
        <begin position="6"/>
        <end position="25"/>
    </location>
</feature>
<evidence type="ECO:0000256" key="1">
    <source>
        <dbReference type="ARBA" id="ARBA00022475"/>
    </source>
</evidence>
<keyword evidence="2 5" id="KW-0812">Transmembrane</keyword>
<evidence type="ECO:0000313" key="6">
    <source>
        <dbReference type="EMBL" id="TYS65657.1"/>
    </source>
</evidence>
<feature type="transmembrane region" description="Helical" evidence="5">
    <location>
        <begin position="63"/>
        <end position="81"/>
    </location>
</feature>
<dbReference type="GO" id="GO:0005886">
    <property type="term" value="C:plasma membrane"/>
    <property type="evidence" value="ECO:0007669"/>
    <property type="project" value="UniProtKB-SubCell"/>
</dbReference>
<name>A0A5D4SQQ2_9BACI</name>
<keyword evidence="4 5" id="KW-0472">Membrane</keyword>
<comment type="similarity">
    <text evidence="5">Belongs to the UPF0344 family.</text>
</comment>
<dbReference type="STRING" id="79883.GCA_001636495_03644"/>
<proteinExistence type="inferred from homology"/>
<feature type="transmembrane region" description="Helical" evidence="5">
    <location>
        <begin position="90"/>
        <end position="108"/>
    </location>
</feature>
<dbReference type="HAMAP" id="MF_01536">
    <property type="entry name" value="UPF0344"/>
    <property type="match status" value="1"/>
</dbReference>
<sequence>MTHAHISTWAIALILFVVVLFLTKAGKEKGAKITAMVLRVFYILIVVTGLQLGWGWITNGQYVLKMVLGIIVIGLMEMISVRTRKGKSTVVVWVLFVVVLAYILHLGFSLPMSV</sequence>
<reference evidence="6 7" key="1">
    <citation type="submission" date="2019-08" db="EMBL/GenBank/DDBJ databases">
        <title>Bacillus genomes from the desert of Cuatro Cienegas, Coahuila.</title>
        <authorList>
            <person name="Olmedo-Alvarez G."/>
        </authorList>
    </citation>
    <scope>NUCLEOTIDE SEQUENCE [LARGE SCALE GENOMIC DNA]</scope>
    <source>
        <strain evidence="6 7">CH28_1T</strain>
    </source>
</reference>
<evidence type="ECO:0000256" key="5">
    <source>
        <dbReference type="HAMAP-Rule" id="MF_01536"/>
    </source>
</evidence>
<dbReference type="Proteomes" id="UP000322524">
    <property type="component" value="Unassembled WGS sequence"/>
</dbReference>
<dbReference type="AlphaFoldDB" id="A0A5D4SQQ2"/>
<comment type="subcellular location">
    <subcellularLocation>
        <location evidence="5">Cell membrane</location>
        <topology evidence="5">Multi-pass membrane protein</topology>
    </subcellularLocation>
</comment>
<dbReference type="OrthoDB" id="2365314at2"/>
<dbReference type="RefSeq" id="WP_148989436.1">
    <property type="nucleotide sequence ID" value="NZ_VTEV01000007.1"/>
</dbReference>
<organism evidence="6 7">
    <name type="scientific">Sutcliffiella horikoshii</name>
    <dbReference type="NCBI Taxonomy" id="79883"/>
    <lineage>
        <taxon>Bacteria</taxon>
        <taxon>Bacillati</taxon>
        <taxon>Bacillota</taxon>
        <taxon>Bacilli</taxon>
        <taxon>Bacillales</taxon>
        <taxon>Bacillaceae</taxon>
        <taxon>Sutcliffiella</taxon>
    </lineage>
</organism>
<evidence type="ECO:0000256" key="4">
    <source>
        <dbReference type="ARBA" id="ARBA00023136"/>
    </source>
</evidence>
<accession>A0A5D4SQQ2</accession>
<evidence type="ECO:0000313" key="7">
    <source>
        <dbReference type="Proteomes" id="UP000322524"/>
    </source>
</evidence>
<dbReference type="InterPro" id="IPR010899">
    <property type="entry name" value="UPF0344"/>
</dbReference>
<keyword evidence="3 5" id="KW-1133">Transmembrane helix</keyword>
<protein>
    <recommendedName>
        <fullName evidence="5">UPF0344 protein FZC76_17345</fullName>
    </recommendedName>
</protein>
<dbReference type="Pfam" id="PF07457">
    <property type="entry name" value="DUF1516"/>
    <property type="match status" value="1"/>
</dbReference>
<comment type="caution">
    <text evidence="6">The sequence shown here is derived from an EMBL/GenBank/DDBJ whole genome shotgun (WGS) entry which is preliminary data.</text>
</comment>
<evidence type="ECO:0000256" key="2">
    <source>
        <dbReference type="ARBA" id="ARBA00022692"/>
    </source>
</evidence>
<evidence type="ECO:0000256" key="3">
    <source>
        <dbReference type="ARBA" id="ARBA00022989"/>
    </source>
</evidence>